<evidence type="ECO:0000313" key="1">
    <source>
        <dbReference type="EMBL" id="OFC61202.1"/>
    </source>
</evidence>
<comment type="caution">
    <text evidence="1">The sequence shown here is derived from an EMBL/GenBank/DDBJ whole genome shotgun (WGS) entry which is preliminary data.</text>
</comment>
<sequence>MDWSKGWALHEDWYGLIRISSARIIGSVKGRSGRKSLSVLNNAVETNIDVAPPTIHLAFVIPTHTLPSVTAAGTCTTTQVLWV</sequence>
<protein>
    <submittedName>
        <fullName evidence="1">Uncharacterized protein</fullName>
    </submittedName>
</protein>
<dbReference type="EMBL" id="LZYH01000423">
    <property type="protein sequence ID" value="OFC61202.1"/>
    <property type="molecule type" value="Genomic_DNA"/>
</dbReference>
<reference evidence="1 2" key="1">
    <citation type="submission" date="2016-06" db="EMBL/GenBank/DDBJ databases">
        <title>Gene turnover analysis identifies the evolutionary adaptation of the extremophile Acidithiobacillus caldus.</title>
        <authorList>
            <person name="Zhang X."/>
        </authorList>
    </citation>
    <scope>NUCLEOTIDE SEQUENCE [LARGE SCALE GENOMIC DNA]</scope>
    <source>
        <strain evidence="1 2">S1</strain>
    </source>
</reference>
<accession>A0A1E7YXH3</accession>
<dbReference type="AlphaFoldDB" id="A0A1E7YXH3"/>
<name>A0A1E7YXH3_9PROT</name>
<evidence type="ECO:0000313" key="2">
    <source>
        <dbReference type="Proteomes" id="UP000175707"/>
    </source>
</evidence>
<proteinExistence type="predicted"/>
<gene>
    <name evidence="1" type="ORF">BAE30_05705</name>
</gene>
<organism evidence="1 2">
    <name type="scientific">Acidithiobacillus caldus</name>
    <dbReference type="NCBI Taxonomy" id="33059"/>
    <lineage>
        <taxon>Bacteria</taxon>
        <taxon>Pseudomonadati</taxon>
        <taxon>Pseudomonadota</taxon>
        <taxon>Acidithiobacillia</taxon>
        <taxon>Acidithiobacillales</taxon>
        <taxon>Acidithiobacillaceae</taxon>
        <taxon>Acidithiobacillus</taxon>
    </lineage>
</organism>
<dbReference type="Proteomes" id="UP000175707">
    <property type="component" value="Unassembled WGS sequence"/>
</dbReference>